<dbReference type="PANTHER" id="PTHR37249">
    <property type="entry name" value="OS03G0206201 PROTEIN"/>
    <property type="match status" value="1"/>
</dbReference>
<organism evidence="3">
    <name type="scientific">Cucumis melo</name>
    <name type="common">Muskmelon</name>
    <dbReference type="NCBI Taxonomy" id="3656"/>
    <lineage>
        <taxon>Eukaryota</taxon>
        <taxon>Viridiplantae</taxon>
        <taxon>Streptophyta</taxon>
        <taxon>Embryophyta</taxon>
        <taxon>Tracheophyta</taxon>
        <taxon>Spermatophyta</taxon>
        <taxon>Magnoliopsida</taxon>
        <taxon>eudicotyledons</taxon>
        <taxon>Gunneridae</taxon>
        <taxon>Pentapetalae</taxon>
        <taxon>rosids</taxon>
        <taxon>fabids</taxon>
        <taxon>Cucurbitales</taxon>
        <taxon>Cucurbitaceae</taxon>
        <taxon>Benincaseae</taxon>
        <taxon>Cucumis</taxon>
    </lineage>
</organism>
<protein>
    <submittedName>
        <fullName evidence="3">Uncharacterized protein</fullName>
    </submittedName>
</protein>
<keyword evidence="2" id="KW-0812">Transmembrane</keyword>
<feature type="region of interest" description="Disordered" evidence="1">
    <location>
        <begin position="81"/>
        <end position="153"/>
    </location>
</feature>
<sequence length="153" mass="17327">SQKYCLVWKKRVSFLGIILIWSDLLSTIFVGIWNVMKSPFLLHTSLLLLFFFSINNASSTSEMAANNLHVESNEYLFATPSNRKMKLQDSEQRNPTRKNVRVGDVNLYDYHPIDPVPSSKRSIKHGPIEHGSPLIPHMPNPSPPDQPQPGGFV</sequence>
<reference evidence="3" key="1">
    <citation type="submission" date="2023-03" db="UniProtKB">
        <authorList>
            <consortium name="EnsemblPlants"/>
        </authorList>
    </citation>
    <scope>IDENTIFICATION</scope>
</reference>
<keyword evidence="2" id="KW-1133">Transmembrane helix</keyword>
<evidence type="ECO:0000313" key="3">
    <source>
        <dbReference type="EnsemblPlants" id="MELO3C016806.2.1"/>
    </source>
</evidence>
<accession>A0A9I9DDL8</accession>
<feature type="compositionally biased region" description="Pro residues" evidence="1">
    <location>
        <begin position="136"/>
        <end position="147"/>
    </location>
</feature>
<proteinExistence type="predicted"/>
<feature type="transmembrane region" description="Helical" evidence="2">
    <location>
        <begin position="12"/>
        <end position="34"/>
    </location>
</feature>
<dbReference type="AlphaFoldDB" id="A0A9I9DDL8"/>
<dbReference type="Gramene" id="MELO3C016806.2.1">
    <property type="protein sequence ID" value="MELO3C016806.2.1"/>
    <property type="gene ID" value="MELO3C016806.2"/>
</dbReference>
<dbReference type="EnsemblPlants" id="MELO3C016806.2.1">
    <property type="protein sequence ID" value="MELO3C016806.2.1"/>
    <property type="gene ID" value="MELO3C016806.2"/>
</dbReference>
<keyword evidence="2" id="KW-0472">Membrane</keyword>
<dbReference type="PANTHER" id="PTHR37249:SF3">
    <property type="entry name" value="OS03G0206201 PROTEIN"/>
    <property type="match status" value="1"/>
</dbReference>
<name>A0A9I9DDL8_CUCME</name>
<evidence type="ECO:0000256" key="2">
    <source>
        <dbReference type="SAM" id="Phobius"/>
    </source>
</evidence>
<evidence type="ECO:0000256" key="1">
    <source>
        <dbReference type="SAM" id="MobiDB-lite"/>
    </source>
</evidence>
<feature type="transmembrane region" description="Helical" evidence="2">
    <location>
        <begin position="40"/>
        <end position="58"/>
    </location>
</feature>